<dbReference type="Proteomes" id="UP000256304">
    <property type="component" value="Unassembled WGS sequence"/>
</dbReference>
<comment type="function">
    <text evidence="4 6">Catalyzes the cleavage of L-kynurenine (L-Kyn) and L-3-hydroxykynurenine (L-3OHKyn) into anthranilic acid (AA) and 3-hydroxyanthranilic acid (3-OHAA), respectively.</text>
</comment>
<evidence type="ECO:0000256" key="6">
    <source>
        <dbReference type="PIRNR" id="PIRNR038800"/>
    </source>
</evidence>
<keyword evidence="3 4" id="KW-0663">Pyridoxal phosphate</keyword>
<keyword evidence="1 4" id="KW-0662">Pyridine nucleotide biosynthesis</keyword>
<dbReference type="GO" id="GO:0030429">
    <property type="term" value="F:kynureninase activity"/>
    <property type="evidence" value="ECO:0007669"/>
    <property type="project" value="UniProtKB-UniRule"/>
</dbReference>
<dbReference type="Gene3D" id="3.40.640.10">
    <property type="entry name" value="Type I PLP-dependent aspartate aminotransferase-like (Major domain)"/>
    <property type="match status" value="1"/>
</dbReference>
<dbReference type="OrthoDB" id="9812626at2"/>
<feature type="modified residue" description="N6-(pyridoxal phosphate)lysine" evidence="4">
    <location>
        <position position="242"/>
    </location>
</feature>
<feature type="binding site" evidence="4">
    <location>
        <position position="241"/>
    </location>
    <ligand>
        <name>pyridoxal 5'-phosphate</name>
        <dbReference type="ChEBI" id="CHEBI:597326"/>
    </ligand>
</feature>
<protein>
    <recommendedName>
        <fullName evidence="4 5">Kynureninase</fullName>
        <ecNumber evidence="4 5">3.7.1.3</ecNumber>
    </recommendedName>
    <alternativeName>
        <fullName evidence="4">L-kynurenine hydrolase</fullName>
    </alternativeName>
</protein>
<comment type="catalytic activity">
    <reaction evidence="6">
        <text>3-hydroxy-L-kynurenine + H2O = 3-hydroxyanthranilate + L-alanine + H(+)</text>
        <dbReference type="Rhea" id="RHEA:25143"/>
        <dbReference type="ChEBI" id="CHEBI:15377"/>
        <dbReference type="ChEBI" id="CHEBI:15378"/>
        <dbReference type="ChEBI" id="CHEBI:36559"/>
        <dbReference type="ChEBI" id="CHEBI:57972"/>
        <dbReference type="ChEBI" id="CHEBI:58125"/>
        <dbReference type="EC" id="3.7.1.3"/>
    </reaction>
</comment>
<comment type="subunit">
    <text evidence="4 6">Homodimer.</text>
</comment>
<dbReference type="SUPFAM" id="SSF53383">
    <property type="entry name" value="PLP-dependent transferases"/>
    <property type="match status" value="1"/>
</dbReference>
<dbReference type="GO" id="GO:0019441">
    <property type="term" value="P:L-tryptophan catabolic process to kynurenine"/>
    <property type="evidence" value="ECO:0007669"/>
    <property type="project" value="TreeGrafter"/>
</dbReference>
<dbReference type="HAMAP" id="MF_01970">
    <property type="entry name" value="Kynureninase"/>
    <property type="match status" value="1"/>
</dbReference>
<dbReference type="AlphaFoldDB" id="A0A3D9SBK5"/>
<reference evidence="7 8" key="1">
    <citation type="submission" date="2018-08" db="EMBL/GenBank/DDBJ databases">
        <title>Genomic Encyclopedia of Type Strains, Phase III (KMG-III): the genomes of soil and plant-associated and newly described type strains.</title>
        <authorList>
            <person name="Whitman W."/>
        </authorList>
    </citation>
    <scope>NUCLEOTIDE SEQUENCE [LARGE SCALE GENOMIC DNA]</scope>
    <source>
        <strain evidence="7 8">CGMCC 1.10966</strain>
    </source>
</reference>
<accession>A0A3D9SBK5</accession>
<evidence type="ECO:0000256" key="5">
    <source>
        <dbReference type="NCBIfam" id="TIGR01814"/>
    </source>
</evidence>
<evidence type="ECO:0000256" key="4">
    <source>
        <dbReference type="HAMAP-Rule" id="MF_01970"/>
    </source>
</evidence>
<organism evidence="7 8">
    <name type="scientific">Paenibacillus taihuensis</name>
    <dbReference type="NCBI Taxonomy" id="1156355"/>
    <lineage>
        <taxon>Bacteria</taxon>
        <taxon>Bacillati</taxon>
        <taxon>Bacillota</taxon>
        <taxon>Bacilli</taxon>
        <taxon>Bacillales</taxon>
        <taxon>Paenibacillaceae</taxon>
        <taxon>Paenibacillus</taxon>
    </lineage>
</organism>
<name>A0A3D9SBK5_9BACL</name>
<feature type="binding site" evidence="4">
    <location>
        <position position="216"/>
    </location>
    <ligand>
        <name>pyridoxal 5'-phosphate</name>
        <dbReference type="ChEBI" id="CHEBI:597326"/>
    </ligand>
</feature>
<dbReference type="UniPathway" id="UPA00253">
    <property type="reaction ID" value="UER00329"/>
</dbReference>
<dbReference type="InterPro" id="IPR010111">
    <property type="entry name" value="Kynureninase"/>
</dbReference>
<feature type="binding site" evidence="4">
    <location>
        <position position="108"/>
    </location>
    <ligand>
        <name>pyridoxal 5'-phosphate</name>
        <dbReference type="ChEBI" id="CHEBI:597326"/>
    </ligand>
</feature>
<comment type="similarity">
    <text evidence="4 6">Belongs to the kynureninase family.</text>
</comment>
<keyword evidence="2 4" id="KW-0378">Hydrolase</keyword>
<dbReference type="GO" id="GO:0009435">
    <property type="term" value="P:NAD+ biosynthetic process"/>
    <property type="evidence" value="ECO:0007669"/>
    <property type="project" value="UniProtKB-UniRule"/>
</dbReference>
<dbReference type="PANTHER" id="PTHR14084:SF0">
    <property type="entry name" value="KYNURENINASE"/>
    <property type="match status" value="1"/>
</dbReference>
<feature type="binding site" evidence="4">
    <location>
        <position position="270"/>
    </location>
    <ligand>
        <name>pyridoxal 5'-phosphate</name>
        <dbReference type="ChEBI" id="CHEBI:597326"/>
    </ligand>
</feature>
<evidence type="ECO:0000313" key="7">
    <source>
        <dbReference type="EMBL" id="REE90647.1"/>
    </source>
</evidence>
<evidence type="ECO:0000313" key="8">
    <source>
        <dbReference type="Proteomes" id="UP000256304"/>
    </source>
</evidence>
<dbReference type="InterPro" id="IPR015421">
    <property type="entry name" value="PyrdxlP-dep_Trfase_major"/>
</dbReference>
<dbReference type="InterPro" id="IPR015424">
    <property type="entry name" value="PyrdxlP-dep_Trfase"/>
</dbReference>
<dbReference type="Pfam" id="PF22580">
    <property type="entry name" value="KYNU_C"/>
    <property type="match status" value="1"/>
</dbReference>
<comment type="caution">
    <text evidence="4">Lacks conserved residue(s) required for the propagation of feature annotation.</text>
</comment>
<dbReference type="GO" id="GO:0097053">
    <property type="term" value="P:L-kynurenine catabolic process"/>
    <property type="evidence" value="ECO:0007669"/>
    <property type="project" value="UniProtKB-UniRule"/>
</dbReference>
<dbReference type="GO" id="GO:0043420">
    <property type="term" value="P:anthranilate metabolic process"/>
    <property type="evidence" value="ECO:0007669"/>
    <property type="project" value="TreeGrafter"/>
</dbReference>
<dbReference type="EMBL" id="QTTN01000006">
    <property type="protein sequence ID" value="REE90647.1"/>
    <property type="molecule type" value="Genomic_DNA"/>
</dbReference>
<dbReference type="PIRSF" id="PIRSF038800">
    <property type="entry name" value="KYNU"/>
    <property type="match status" value="1"/>
</dbReference>
<keyword evidence="8" id="KW-1185">Reference proteome</keyword>
<comment type="catalytic activity">
    <reaction evidence="4 6">
        <text>L-kynurenine + H2O = anthranilate + L-alanine + H(+)</text>
        <dbReference type="Rhea" id="RHEA:16813"/>
        <dbReference type="ChEBI" id="CHEBI:15377"/>
        <dbReference type="ChEBI" id="CHEBI:15378"/>
        <dbReference type="ChEBI" id="CHEBI:16567"/>
        <dbReference type="ChEBI" id="CHEBI:57959"/>
        <dbReference type="ChEBI" id="CHEBI:57972"/>
        <dbReference type="EC" id="3.7.1.3"/>
    </reaction>
</comment>
<comment type="caution">
    <text evidence="7">The sequence shown here is derived from an EMBL/GenBank/DDBJ whole genome shotgun (WGS) entry which is preliminary data.</text>
</comment>
<feature type="binding site" evidence="4">
    <location>
        <position position="107"/>
    </location>
    <ligand>
        <name>pyridoxal 5'-phosphate</name>
        <dbReference type="ChEBI" id="CHEBI:597326"/>
    </ligand>
</feature>
<evidence type="ECO:0000256" key="2">
    <source>
        <dbReference type="ARBA" id="ARBA00022801"/>
    </source>
</evidence>
<dbReference type="Gene3D" id="3.90.1150.10">
    <property type="entry name" value="Aspartate Aminotransferase, domain 1"/>
    <property type="match status" value="1"/>
</dbReference>
<comment type="cofactor">
    <cofactor evidence="4 6">
        <name>pyridoxal 5'-phosphate</name>
        <dbReference type="ChEBI" id="CHEBI:597326"/>
    </cofactor>
</comment>
<feature type="binding site" evidence="4">
    <location>
        <position position="298"/>
    </location>
    <ligand>
        <name>pyridoxal 5'-phosphate</name>
        <dbReference type="ChEBI" id="CHEBI:597326"/>
    </ligand>
</feature>
<dbReference type="PANTHER" id="PTHR14084">
    <property type="entry name" value="KYNURENINASE"/>
    <property type="match status" value="1"/>
</dbReference>
<dbReference type="EC" id="3.7.1.3" evidence="4 5"/>
<dbReference type="NCBIfam" id="TIGR01814">
    <property type="entry name" value="kynureninase"/>
    <property type="match status" value="1"/>
</dbReference>
<evidence type="ECO:0000256" key="3">
    <source>
        <dbReference type="ARBA" id="ARBA00022898"/>
    </source>
</evidence>
<evidence type="ECO:0000256" key="1">
    <source>
        <dbReference type="ARBA" id="ARBA00022642"/>
    </source>
</evidence>
<dbReference type="InterPro" id="IPR015422">
    <property type="entry name" value="PyrdxlP-dep_Trfase_small"/>
</dbReference>
<dbReference type="GO" id="GO:0030170">
    <property type="term" value="F:pyridoxal phosphate binding"/>
    <property type="evidence" value="ECO:0007669"/>
    <property type="project" value="UniProtKB-UniRule"/>
</dbReference>
<feature type="binding site" evidence="4">
    <location>
        <position position="219"/>
    </location>
    <ligand>
        <name>pyridoxal 5'-phosphate</name>
        <dbReference type="ChEBI" id="CHEBI:597326"/>
    </ligand>
</feature>
<dbReference type="GO" id="GO:0005737">
    <property type="term" value="C:cytoplasm"/>
    <property type="evidence" value="ECO:0007669"/>
    <property type="project" value="UniProtKB-UniRule"/>
</dbReference>
<feature type="binding site" evidence="4">
    <location>
        <begin position="135"/>
        <end position="138"/>
    </location>
    <ligand>
        <name>pyridoxal 5'-phosphate</name>
        <dbReference type="ChEBI" id="CHEBI:597326"/>
    </ligand>
</feature>
<proteinExistence type="inferred from homology"/>
<dbReference type="RefSeq" id="WP_116188375.1">
    <property type="nucleotide sequence ID" value="NZ_QTTN01000006.1"/>
</dbReference>
<sequence length="432" mass="48674">MSNIPHDLNPYSLEYAAKLDEQDKLARFRDEFYLSPDSIYMDGNSLGLLSKRAERTLLEVLNAWKIQGIDGWTQGENPWFYFAEKLAAMSAPLVGASPEEVIVTGSTTVNLHQLVATFYKPQGTRTKILADELNFPSDIYALQSQLKLHGYDPAEHLIRVASRDGRFLSEDDIITAMTDEVALIVLPTVLYRSGQLLDVKRLTDEAHKRGILIGFDGCHSVGSIPHQFTEWDVDFAFWCNYKYLNSGPGGTASLYVNRKHHGTSPGLAGWFGSRKDKQFDMEHQFHQDETAGAFQIGTPNLLSMAPLLGSLELFAEATLEKLRQKSLHMTRYMMELIGQELGGFGFTLGNPTEDERRSGHVSLEHQDAARICKALKELQHIVPDFRAPNIIRLAPVPLYTSYSDVWETVQRLKTIMADKQYEKFANTRDVVA</sequence>
<comment type="pathway">
    <text evidence="4 6">Cofactor biosynthesis; NAD(+) biosynthesis; quinolinate from L-kynurenine: step 2/3.</text>
</comment>
<gene>
    <name evidence="4" type="primary">kynU</name>
    <name evidence="7" type="ORF">A8990_106152</name>
</gene>
<comment type="pathway">
    <text evidence="4 6">Amino-acid degradation; L-kynurenine degradation; L-alanine and anthranilate from L-kynurenine: step 1/1.</text>
</comment>
<dbReference type="UniPathway" id="UPA00334">
    <property type="reaction ID" value="UER00455"/>
</dbReference>
<dbReference type="GO" id="GO:0019805">
    <property type="term" value="P:quinolinate biosynthetic process"/>
    <property type="evidence" value="ECO:0007669"/>
    <property type="project" value="UniProtKB-UniRule"/>
</dbReference>